<evidence type="ECO:0000256" key="3">
    <source>
        <dbReference type="SAM" id="Phobius"/>
    </source>
</evidence>
<dbReference type="PANTHER" id="PTHR43318:SF1">
    <property type="entry name" value="POLYSACCHARIDE BIOSYNTHESIS PROTEIN EPSC-RELATED"/>
    <property type="match status" value="1"/>
</dbReference>
<dbReference type="InterPro" id="IPR003869">
    <property type="entry name" value="Polysac_CapD-like"/>
</dbReference>
<organism evidence="5 6">
    <name type="scientific">Novipirellula herctigrandis</name>
    <dbReference type="NCBI Taxonomy" id="2527986"/>
    <lineage>
        <taxon>Bacteria</taxon>
        <taxon>Pseudomonadati</taxon>
        <taxon>Planctomycetota</taxon>
        <taxon>Planctomycetia</taxon>
        <taxon>Pirellulales</taxon>
        <taxon>Pirellulaceae</taxon>
        <taxon>Novipirellula</taxon>
    </lineage>
</organism>
<feature type="region of interest" description="Disordered" evidence="2">
    <location>
        <begin position="643"/>
        <end position="664"/>
    </location>
</feature>
<comment type="caution">
    <text evidence="5">The sequence shown here is derived from an EMBL/GenBank/DDBJ whole genome shotgun (WGS) entry which is preliminary data.</text>
</comment>
<evidence type="ECO:0000256" key="2">
    <source>
        <dbReference type="SAM" id="MobiDB-lite"/>
    </source>
</evidence>
<gene>
    <name evidence="5" type="primary">pglF</name>
    <name evidence="5" type="ORF">CA13_22890</name>
</gene>
<dbReference type="RefSeq" id="WP_146396106.1">
    <property type="nucleotide sequence ID" value="NZ_SJPJ01000001.1"/>
</dbReference>
<evidence type="ECO:0000256" key="1">
    <source>
        <dbReference type="ARBA" id="ARBA00007430"/>
    </source>
</evidence>
<protein>
    <submittedName>
        <fullName evidence="5">UDP-N-acetyl-alpha-D-glucosamine C6 dehydratase</fullName>
        <ecNumber evidence="5">4.2.1.135</ecNumber>
    </submittedName>
</protein>
<dbReference type="AlphaFoldDB" id="A0A5C5Z2K1"/>
<evidence type="ECO:0000313" key="6">
    <source>
        <dbReference type="Proteomes" id="UP000315010"/>
    </source>
</evidence>
<keyword evidence="3" id="KW-0472">Membrane</keyword>
<dbReference type="Gene3D" id="3.40.50.720">
    <property type="entry name" value="NAD(P)-binding Rossmann-like Domain"/>
    <property type="match status" value="2"/>
</dbReference>
<accession>A0A5C5Z2K1</accession>
<dbReference type="Proteomes" id="UP000315010">
    <property type="component" value="Unassembled WGS sequence"/>
</dbReference>
<dbReference type="CDD" id="cd05237">
    <property type="entry name" value="UDP_invert_4-6DH_SDR_e"/>
    <property type="match status" value="1"/>
</dbReference>
<dbReference type="GO" id="GO:0016829">
    <property type="term" value="F:lyase activity"/>
    <property type="evidence" value="ECO:0007669"/>
    <property type="project" value="UniProtKB-KW"/>
</dbReference>
<feature type="transmembrane region" description="Helical" evidence="3">
    <location>
        <begin position="42"/>
        <end position="63"/>
    </location>
</feature>
<sequence>MNDHTTSTQTPSAKKPYAQRGHLPNAGLQLLPDVLRHPAMRLPLLLVLHTILFTAIYAFAYFARFNFELNESRTRLFWSTIGPVVLLKLVVFYFGSHFHGWWRYVTFADLRSLLKVSLMSMVSIAFVDYFFMQFSGAIPRLAIVLDTFTTILVIGGLRSLWRFADESFASVVSGKTATPAILIGTGHRFGQLASQINSNPAMPCRVKALLGTDSDFRRKAIMGGVPVMGHISDVVQIANKIGAVDILVPSGSLGGKELRKLIALCNEAELTVRVLPRFEDAMSGGSKIPLRPLDIKDLLKRDPVQLDTTEVAKLIAGKRVLVTGAGGSIGSEICRQLLNFNPGELSLLGRGENRIHAILHELAPIAEEKAVTLHVEIGDITDHPRMDRLYRERQPEIVFHAAAHKHVPLMEMHPGEAVKNNIGGTQNIASLADQYGVGHFVMVSTDKAVNPTSVMGCTKHLAERVVYDLAQSSHTKFAVVRFGNVLGSAGSVIPRFQEQIRRGGPITITDERMTRYFMSIPEASQLVLQSASMCQGGEIFVLDMGDPVRIVQLAEDLVTLSGLPPGSIEFDFVGVRPGEKLYEELYFDDEATIATSHPKVRAAYASDFQDRIVGEPLDRLLEIADLDRSGIFNALRTLVPSYHQDNSPSKAEALATSENQAVTQ</sequence>
<feature type="transmembrane region" description="Helical" evidence="3">
    <location>
        <begin position="75"/>
        <end position="94"/>
    </location>
</feature>
<keyword evidence="3" id="KW-0812">Transmembrane</keyword>
<keyword evidence="3" id="KW-1133">Transmembrane helix</keyword>
<proteinExistence type="inferred from homology"/>
<evidence type="ECO:0000259" key="4">
    <source>
        <dbReference type="Pfam" id="PF02719"/>
    </source>
</evidence>
<reference evidence="5 6" key="1">
    <citation type="submission" date="2019-02" db="EMBL/GenBank/DDBJ databases">
        <title>Deep-cultivation of Planctomycetes and their phenomic and genomic characterization uncovers novel biology.</title>
        <authorList>
            <person name="Wiegand S."/>
            <person name="Jogler M."/>
            <person name="Boedeker C."/>
            <person name="Pinto D."/>
            <person name="Vollmers J."/>
            <person name="Rivas-Marin E."/>
            <person name="Kohn T."/>
            <person name="Peeters S.H."/>
            <person name="Heuer A."/>
            <person name="Rast P."/>
            <person name="Oberbeckmann S."/>
            <person name="Bunk B."/>
            <person name="Jeske O."/>
            <person name="Meyerdierks A."/>
            <person name="Storesund J.E."/>
            <person name="Kallscheuer N."/>
            <person name="Luecker S."/>
            <person name="Lage O.M."/>
            <person name="Pohl T."/>
            <person name="Merkel B.J."/>
            <person name="Hornburger P."/>
            <person name="Mueller R.-W."/>
            <person name="Bruemmer F."/>
            <person name="Labrenz M."/>
            <person name="Spormann A.M."/>
            <person name="Op Den Camp H."/>
            <person name="Overmann J."/>
            <person name="Amann R."/>
            <person name="Jetten M.S.M."/>
            <person name="Mascher T."/>
            <person name="Medema M.H."/>
            <person name="Devos D.P."/>
            <person name="Kaster A.-K."/>
            <person name="Ovreas L."/>
            <person name="Rohde M."/>
            <person name="Galperin M.Y."/>
            <person name="Jogler C."/>
        </authorList>
    </citation>
    <scope>NUCLEOTIDE SEQUENCE [LARGE SCALE GENOMIC DNA]</scope>
    <source>
        <strain evidence="5 6">CA13</strain>
    </source>
</reference>
<feature type="transmembrane region" description="Helical" evidence="3">
    <location>
        <begin position="114"/>
        <end position="131"/>
    </location>
</feature>
<feature type="domain" description="Polysaccharide biosynthesis protein CapD-like" evidence="4">
    <location>
        <begin position="320"/>
        <end position="602"/>
    </location>
</feature>
<dbReference type="Pfam" id="PF02719">
    <property type="entry name" value="Polysacc_synt_2"/>
    <property type="match status" value="1"/>
</dbReference>
<dbReference type="EC" id="4.2.1.135" evidence="5"/>
<dbReference type="SUPFAM" id="SSF51735">
    <property type="entry name" value="NAD(P)-binding Rossmann-fold domains"/>
    <property type="match status" value="1"/>
</dbReference>
<dbReference type="EMBL" id="SJPJ01000001">
    <property type="protein sequence ID" value="TWT80843.1"/>
    <property type="molecule type" value="Genomic_DNA"/>
</dbReference>
<name>A0A5C5Z2K1_9BACT</name>
<dbReference type="InterPro" id="IPR051203">
    <property type="entry name" value="Polysaccharide_Synthase-Rel"/>
</dbReference>
<dbReference type="OrthoDB" id="9803111at2"/>
<comment type="similarity">
    <text evidence="1">Belongs to the polysaccharide synthase family.</text>
</comment>
<keyword evidence="6" id="KW-1185">Reference proteome</keyword>
<keyword evidence="5" id="KW-0456">Lyase</keyword>
<dbReference type="PANTHER" id="PTHR43318">
    <property type="entry name" value="UDP-N-ACETYLGLUCOSAMINE 4,6-DEHYDRATASE"/>
    <property type="match status" value="1"/>
</dbReference>
<dbReference type="InterPro" id="IPR036291">
    <property type="entry name" value="NAD(P)-bd_dom_sf"/>
</dbReference>
<evidence type="ECO:0000313" key="5">
    <source>
        <dbReference type="EMBL" id="TWT80843.1"/>
    </source>
</evidence>